<dbReference type="Pfam" id="PF00010">
    <property type="entry name" value="HLH"/>
    <property type="match status" value="1"/>
</dbReference>
<dbReference type="GO" id="GO:0005634">
    <property type="term" value="C:nucleus"/>
    <property type="evidence" value="ECO:0007669"/>
    <property type="project" value="UniProtKB-SubCell"/>
</dbReference>
<dbReference type="EMBL" id="LNRQ01000008">
    <property type="protein sequence ID" value="KZM85303.1"/>
    <property type="molecule type" value="Genomic_DNA"/>
</dbReference>
<evidence type="ECO:0000313" key="8">
    <source>
        <dbReference type="Proteomes" id="UP000077755"/>
    </source>
</evidence>
<keyword evidence="8" id="KW-1185">Reference proteome</keyword>
<dbReference type="KEGG" id="dcr:108198646"/>
<dbReference type="Proteomes" id="UP000077755">
    <property type="component" value="Chromosome 8"/>
</dbReference>
<dbReference type="OrthoDB" id="1885111at2759"/>
<dbReference type="InterPro" id="IPR011598">
    <property type="entry name" value="bHLH_dom"/>
</dbReference>
<protein>
    <recommendedName>
        <fullName evidence="5">BHLH domain-containing protein</fullName>
    </recommendedName>
</protein>
<evidence type="ECO:0000313" key="7">
    <source>
        <dbReference type="EMBL" id="WOH12760.1"/>
    </source>
</evidence>
<proteinExistence type="predicted"/>
<reference evidence="7" key="2">
    <citation type="submission" date="2022-03" db="EMBL/GenBank/DDBJ databases">
        <title>Draft title - Genomic analysis of global carrot germplasm unveils the trajectory of domestication and the origin of high carotenoid orange carrot.</title>
        <authorList>
            <person name="Iorizzo M."/>
            <person name="Ellison S."/>
            <person name="Senalik D."/>
            <person name="Macko-Podgorni A."/>
            <person name="Grzebelus D."/>
            <person name="Bostan H."/>
            <person name="Rolling W."/>
            <person name="Curaba J."/>
            <person name="Simon P."/>
        </authorList>
    </citation>
    <scope>NUCLEOTIDE SEQUENCE</scope>
    <source>
        <tissue evidence="7">Leaf</tissue>
    </source>
</reference>
<name>A0A175YPB4_DAUCS</name>
<dbReference type="STRING" id="79200.A0A175YPB4"/>
<evidence type="ECO:0000256" key="2">
    <source>
        <dbReference type="ARBA" id="ARBA00023015"/>
    </source>
</evidence>
<evidence type="ECO:0000256" key="4">
    <source>
        <dbReference type="ARBA" id="ARBA00023242"/>
    </source>
</evidence>
<keyword evidence="4" id="KW-0539">Nucleus</keyword>
<accession>A0A175YPB4</accession>
<dbReference type="PANTHER" id="PTHR46665">
    <property type="entry name" value="TRANSCRIPTION FACTOR BHLH041-RELATED-RELATED"/>
    <property type="match status" value="1"/>
</dbReference>
<keyword evidence="2" id="KW-0805">Transcription regulation</keyword>
<dbReference type="Gramene" id="KZM85303">
    <property type="protein sequence ID" value="KZM85303"/>
    <property type="gene ID" value="DCAR_027275"/>
</dbReference>
<dbReference type="OMA" id="ATDHDKM"/>
<comment type="subcellular location">
    <subcellularLocation>
        <location evidence="1">Nucleus</location>
    </subcellularLocation>
</comment>
<evidence type="ECO:0000259" key="5">
    <source>
        <dbReference type="PROSITE" id="PS50888"/>
    </source>
</evidence>
<dbReference type="GO" id="GO:0046983">
    <property type="term" value="F:protein dimerization activity"/>
    <property type="evidence" value="ECO:0007669"/>
    <property type="project" value="InterPro"/>
</dbReference>
<dbReference type="Gene3D" id="4.10.280.10">
    <property type="entry name" value="Helix-loop-helix DNA-binding domain"/>
    <property type="match status" value="1"/>
</dbReference>
<dbReference type="InterPro" id="IPR045239">
    <property type="entry name" value="bHLH95_bHLH"/>
</dbReference>
<feature type="domain" description="BHLH" evidence="5">
    <location>
        <begin position="75"/>
        <end position="124"/>
    </location>
</feature>
<dbReference type="InterPro" id="IPR044658">
    <property type="entry name" value="bHLH92/bHLH041-like"/>
</dbReference>
<dbReference type="PROSITE" id="PS50888">
    <property type="entry name" value="BHLH"/>
    <property type="match status" value="1"/>
</dbReference>
<organism evidence="6">
    <name type="scientific">Daucus carota subsp. sativus</name>
    <name type="common">Carrot</name>
    <dbReference type="NCBI Taxonomy" id="79200"/>
    <lineage>
        <taxon>Eukaryota</taxon>
        <taxon>Viridiplantae</taxon>
        <taxon>Streptophyta</taxon>
        <taxon>Embryophyta</taxon>
        <taxon>Tracheophyta</taxon>
        <taxon>Spermatophyta</taxon>
        <taxon>Magnoliopsida</taxon>
        <taxon>eudicotyledons</taxon>
        <taxon>Gunneridae</taxon>
        <taxon>Pentapetalae</taxon>
        <taxon>asterids</taxon>
        <taxon>campanulids</taxon>
        <taxon>Apiales</taxon>
        <taxon>Apiaceae</taxon>
        <taxon>Apioideae</taxon>
        <taxon>Scandiceae</taxon>
        <taxon>Daucinae</taxon>
        <taxon>Daucus</taxon>
        <taxon>Daucus sect. Daucus</taxon>
    </lineage>
</organism>
<keyword evidence="3" id="KW-0804">Transcription</keyword>
<evidence type="ECO:0000256" key="3">
    <source>
        <dbReference type="ARBA" id="ARBA00023163"/>
    </source>
</evidence>
<gene>
    <name evidence="6" type="ORF">DCAR_027275</name>
    <name evidence="7" type="ORF">DCAR_0832268</name>
</gene>
<dbReference type="InterPro" id="IPR036638">
    <property type="entry name" value="HLH_DNA-bd_sf"/>
</dbReference>
<evidence type="ECO:0000256" key="1">
    <source>
        <dbReference type="ARBA" id="ARBA00004123"/>
    </source>
</evidence>
<dbReference type="PANTHER" id="PTHR46665:SF6">
    <property type="entry name" value="TRANSCRIPTION FACTOR BHLH92"/>
    <property type="match status" value="1"/>
</dbReference>
<sequence length="246" mass="28466">MEHFFAYHSQPADFSWPQEEVLAQPSAFVSYTQQSVNEAPAVGSGGVNVKKRMREFLMRSMSTSDREMCDYSEKERCRRHMLSERMRREKQKNNYMRLHALLPSGTKRDKHSIILTAAQEVQELKKCREELRRQQKEMLGAIEGSRGEEESEMEQAKIRIDVARPSSGVDSMLEVLKCLKHTNSNVRLIQSKFLPQQFSAVLGIETKVGAAEVEQEVHRTLFQVEKKFRHSRVEPSHTHGSFLFHS</sequence>
<dbReference type="SUPFAM" id="SSF47459">
    <property type="entry name" value="HLH, helix-loop-helix DNA-binding domain"/>
    <property type="match status" value="1"/>
</dbReference>
<reference evidence="6" key="1">
    <citation type="journal article" date="2016" name="Nat. Genet.">
        <title>A high-quality carrot genome assembly provides new insights into carotenoid accumulation and asterid genome evolution.</title>
        <authorList>
            <person name="Iorizzo M."/>
            <person name="Ellison S."/>
            <person name="Senalik D."/>
            <person name="Zeng P."/>
            <person name="Satapoomin P."/>
            <person name="Huang J."/>
            <person name="Bowman M."/>
            <person name="Iovene M."/>
            <person name="Sanseverino W."/>
            <person name="Cavagnaro P."/>
            <person name="Yildiz M."/>
            <person name="Macko-Podgorni A."/>
            <person name="Moranska E."/>
            <person name="Grzebelus E."/>
            <person name="Grzebelus D."/>
            <person name="Ashrafi H."/>
            <person name="Zheng Z."/>
            <person name="Cheng S."/>
            <person name="Spooner D."/>
            <person name="Van Deynze A."/>
            <person name="Simon P."/>
        </authorList>
    </citation>
    <scope>NUCLEOTIDE SEQUENCE [LARGE SCALE GENOMIC DNA]</scope>
    <source>
        <tissue evidence="6">Leaf</tissue>
    </source>
</reference>
<dbReference type="EMBL" id="CP093350">
    <property type="protein sequence ID" value="WOH12760.1"/>
    <property type="molecule type" value="Genomic_DNA"/>
</dbReference>
<dbReference type="CDD" id="cd11393">
    <property type="entry name" value="bHLH_AtbHLH_like"/>
    <property type="match status" value="1"/>
</dbReference>
<evidence type="ECO:0000313" key="6">
    <source>
        <dbReference type="EMBL" id="KZM85303.1"/>
    </source>
</evidence>
<dbReference type="AlphaFoldDB" id="A0A175YPB4"/>